<dbReference type="Proteomes" id="UP001174934">
    <property type="component" value="Unassembled WGS sequence"/>
</dbReference>
<dbReference type="PANTHER" id="PTHR24148:SF73">
    <property type="entry name" value="HET DOMAIN PROTEIN (AFU_ORTHOLOGUE AFUA_8G01020)"/>
    <property type="match status" value="1"/>
</dbReference>
<evidence type="ECO:0000313" key="3">
    <source>
        <dbReference type="Proteomes" id="UP001174934"/>
    </source>
</evidence>
<dbReference type="InterPro" id="IPR052895">
    <property type="entry name" value="HetReg/Transcr_Mod"/>
</dbReference>
<dbReference type="Pfam" id="PF06985">
    <property type="entry name" value="HET"/>
    <property type="match status" value="1"/>
</dbReference>
<dbReference type="PANTHER" id="PTHR24148">
    <property type="entry name" value="ANKYRIN REPEAT DOMAIN-CONTAINING PROTEIN 39 HOMOLOG-RELATED"/>
    <property type="match status" value="1"/>
</dbReference>
<dbReference type="InterPro" id="IPR010730">
    <property type="entry name" value="HET"/>
</dbReference>
<accession>A0AA39X0V9</accession>
<feature type="domain" description="Heterokaryon incompatibility" evidence="1">
    <location>
        <begin position="32"/>
        <end position="115"/>
    </location>
</feature>
<feature type="non-terminal residue" evidence="2">
    <location>
        <position position="1"/>
    </location>
</feature>
<keyword evidence="3" id="KW-1185">Reference proteome</keyword>
<proteinExistence type="predicted"/>
<dbReference type="AlphaFoldDB" id="A0AA39X0V9"/>
<sequence length="115" mass="13062">SEVRLVKLLPAKFDDPIQCKLEHVSLASAPSFIALSYTWGDSTVTAPVQLHDEEYPATSNLRSFLRHMQSLLGDPGVYLWIDAICINQLDTQERNRQVARMSHIYKSASSLFIWL</sequence>
<protein>
    <submittedName>
        <fullName evidence="2">Heterokaryon incompatibility protein-domain-containing protein</fullName>
    </submittedName>
</protein>
<evidence type="ECO:0000259" key="1">
    <source>
        <dbReference type="Pfam" id="PF06985"/>
    </source>
</evidence>
<feature type="non-terminal residue" evidence="2">
    <location>
        <position position="115"/>
    </location>
</feature>
<gene>
    <name evidence="2" type="ORF">B0T17DRAFT_459228</name>
</gene>
<dbReference type="EMBL" id="JAULSR010000003">
    <property type="protein sequence ID" value="KAK0624942.1"/>
    <property type="molecule type" value="Genomic_DNA"/>
</dbReference>
<comment type="caution">
    <text evidence="2">The sequence shown here is derived from an EMBL/GenBank/DDBJ whole genome shotgun (WGS) entry which is preliminary data.</text>
</comment>
<name>A0AA39X0V9_9PEZI</name>
<reference evidence="2" key="1">
    <citation type="submission" date="2023-06" db="EMBL/GenBank/DDBJ databases">
        <title>Genome-scale phylogeny and comparative genomics of the fungal order Sordariales.</title>
        <authorList>
            <consortium name="Lawrence Berkeley National Laboratory"/>
            <person name="Hensen N."/>
            <person name="Bonometti L."/>
            <person name="Westerberg I."/>
            <person name="Brannstrom I.O."/>
            <person name="Guillou S."/>
            <person name="Cros-Aarteil S."/>
            <person name="Calhoun S."/>
            <person name="Haridas S."/>
            <person name="Kuo A."/>
            <person name="Mondo S."/>
            <person name="Pangilinan J."/>
            <person name="Riley R."/>
            <person name="LaButti K."/>
            <person name="Andreopoulos B."/>
            <person name="Lipzen A."/>
            <person name="Chen C."/>
            <person name="Yanf M."/>
            <person name="Daum C."/>
            <person name="Ng V."/>
            <person name="Clum A."/>
            <person name="Steindorff A."/>
            <person name="Ohm R."/>
            <person name="Martin F."/>
            <person name="Silar P."/>
            <person name="Natvig D."/>
            <person name="Lalanne C."/>
            <person name="Gautier V."/>
            <person name="Ament-velasquez S.L."/>
            <person name="Kruys A."/>
            <person name="Hutchinson M.I."/>
            <person name="Powell A.J."/>
            <person name="Barry K."/>
            <person name="Miller A.N."/>
            <person name="Grigoriev I.V."/>
            <person name="Debuchy R."/>
            <person name="Gladieux P."/>
            <person name="Thoren M.H."/>
            <person name="Johannesson H."/>
        </authorList>
    </citation>
    <scope>NUCLEOTIDE SEQUENCE</scope>
    <source>
        <strain evidence="2">SMH3391-2</strain>
    </source>
</reference>
<organism evidence="2 3">
    <name type="scientific">Bombardia bombarda</name>
    <dbReference type="NCBI Taxonomy" id="252184"/>
    <lineage>
        <taxon>Eukaryota</taxon>
        <taxon>Fungi</taxon>
        <taxon>Dikarya</taxon>
        <taxon>Ascomycota</taxon>
        <taxon>Pezizomycotina</taxon>
        <taxon>Sordariomycetes</taxon>
        <taxon>Sordariomycetidae</taxon>
        <taxon>Sordariales</taxon>
        <taxon>Lasiosphaeriaceae</taxon>
        <taxon>Bombardia</taxon>
    </lineage>
</organism>
<evidence type="ECO:0000313" key="2">
    <source>
        <dbReference type="EMBL" id="KAK0624942.1"/>
    </source>
</evidence>